<proteinExistence type="predicted"/>
<evidence type="ECO:0000256" key="1">
    <source>
        <dbReference type="ARBA" id="ARBA00001946"/>
    </source>
</evidence>
<dbReference type="InterPro" id="IPR015797">
    <property type="entry name" value="NUDIX_hydrolase-like_dom_sf"/>
</dbReference>
<dbReference type="PROSITE" id="PS51462">
    <property type="entry name" value="NUDIX"/>
    <property type="match status" value="1"/>
</dbReference>
<dbReference type="InterPro" id="IPR000086">
    <property type="entry name" value="NUDIX_hydrolase_dom"/>
</dbReference>
<organism evidence="4 5">
    <name type="scientific">Caldinitratiruptor microaerophilus</name>
    <dbReference type="NCBI Taxonomy" id="671077"/>
    <lineage>
        <taxon>Bacteria</taxon>
        <taxon>Bacillati</taxon>
        <taxon>Bacillota</taxon>
        <taxon>Clostridia</taxon>
        <taxon>Eubacteriales</taxon>
        <taxon>Symbiobacteriaceae</taxon>
        <taxon>Caldinitratiruptor</taxon>
    </lineage>
</organism>
<feature type="domain" description="Nudix hydrolase" evidence="3">
    <location>
        <begin position="43"/>
        <end position="179"/>
    </location>
</feature>
<evidence type="ECO:0000259" key="3">
    <source>
        <dbReference type="PROSITE" id="PS51462"/>
    </source>
</evidence>
<protein>
    <recommendedName>
        <fullName evidence="3">Nudix hydrolase domain-containing protein</fullName>
    </recommendedName>
</protein>
<comment type="cofactor">
    <cofactor evidence="1">
        <name>Mg(2+)</name>
        <dbReference type="ChEBI" id="CHEBI:18420"/>
    </cofactor>
</comment>
<dbReference type="EMBL" id="AP025628">
    <property type="protein sequence ID" value="BDG61096.1"/>
    <property type="molecule type" value="Genomic_DNA"/>
</dbReference>
<dbReference type="KEGG" id="cmic:caldi_21860"/>
<dbReference type="PANTHER" id="PTHR43046">
    <property type="entry name" value="GDP-MANNOSE MANNOSYL HYDROLASE"/>
    <property type="match status" value="1"/>
</dbReference>
<dbReference type="SUPFAM" id="SSF55811">
    <property type="entry name" value="Nudix"/>
    <property type="match status" value="1"/>
</dbReference>
<dbReference type="AlphaFoldDB" id="A0AA35G6D2"/>
<evidence type="ECO:0000313" key="4">
    <source>
        <dbReference type="EMBL" id="BDG61096.1"/>
    </source>
</evidence>
<dbReference type="Proteomes" id="UP001163687">
    <property type="component" value="Chromosome"/>
</dbReference>
<dbReference type="Gene3D" id="3.90.79.10">
    <property type="entry name" value="Nucleoside Triphosphate Pyrophosphohydrolase"/>
    <property type="match status" value="1"/>
</dbReference>
<dbReference type="PANTHER" id="PTHR43046:SF14">
    <property type="entry name" value="MUTT_NUDIX FAMILY PROTEIN"/>
    <property type="match status" value="1"/>
</dbReference>
<evidence type="ECO:0000313" key="5">
    <source>
        <dbReference type="Proteomes" id="UP001163687"/>
    </source>
</evidence>
<evidence type="ECO:0000256" key="2">
    <source>
        <dbReference type="ARBA" id="ARBA00022801"/>
    </source>
</evidence>
<keyword evidence="5" id="KW-1185">Reference proteome</keyword>
<dbReference type="Pfam" id="PF00293">
    <property type="entry name" value="NUDIX"/>
    <property type="match status" value="1"/>
</dbReference>
<sequence>MHTVHPQLLADLTRRFGMPRVLHWEVEIGPAEMEMVRASRRGWRSHDVTFFIIGPHALVALIRKPSFPPGVWRAPSGGVNPGEDFVAGTTREAAEETGLDITLERYLVRIHVTFRTPAGSQEPWVSHLFLARTEGTRLLPRDHGEIAGARWSTLEELTGPIRRRLLATGRGLFRYRALLHDAAYAALRGGPYPAPAE</sequence>
<name>A0AA35G6D2_9FIRM</name>
<gene>
    <name evidence="4" type="ORF">caldi_21860</name>
</gene>
<dbReference type="GO" id="GO:0016787">
    <property type="term" value="F:hydrolase activity"/>
    <property type="evidence" value="ECO:0007669"/>
    <property type="project" value="UniProtKB-KW"/>
</dbReference>
<keyword evidence="2" id="KW-0378">Hydrolase</keyword>
<accession>A0AA35G6D2</accession>
<reference evidence="4" key="1">
    <citation type="submission" date="2022-03" db="EMBL/GenBank/DDBJ databases">
        <title>Complete genome sequence of Caldinitratiruptor microaerophilus.</title>
        <authorList>
            <person name="Mukaiyama R."/>
            <person name="Nishiyama T."/>
            <person name="Ueda K."/>
        </authorList>
    </citation>
    <scope>NUCLEOTIDE SEQUENCE</scope>
    <source>
        <strain evidence="4">JCM 16183</strain>
    </source>
</reference>
<dbReference type="CDD" id="cd02883">
    <property type="entry name" value="NUDIX_Hydrolase"/>
    <property type="match status" value="1"/>
</dbReference>